<name>A0A2P2IIP4_RHIMU</name>
<dbReference type="AlphaFoldDB" id="A0A2P2IIP4"/>
<evidence type="ECO:0000313" key="1">
    <source>
        <dbReference type="EMBL" id="MBW81099.1"/>
    </source>
</evidence>
<dbReference type="EMBL" id="GGEC01000616">
    <property type="protein sequence ID" value="MBW81099.1"/>
    <property type="molecule type" value="Transcribed_RNA"/>
</dbReference>
<sequence>MFLLMSLPCFYIQSNLPYGEISQQINGKKRKKEKKI</sequence>
<proteinExistence type="predicted"/>
<organism evidence="1">
    <name type="scientific">Rhizophora mucronata</name>
    <name type="common">Asiatic mangrove</name>
    <dbReference type="NCBI Taxonomy" id="61149"/>
    <lineage>
        <taxon>Eukaryota</taxon>
        <taxon>Viridiplantae</taxon>
        <taxon>Streptophyta</taxon>
        <taxon>Embryophyta</taxon>
        <taxon>Tracheophyta</taxon>
        <taxon>Spermatophyta</taxon>
        <taxon>Magnoliopsida</taxon>
        <taxon>eudicotyledons</taxon>
        <taxon>Gunneridae</taxon>
        <taxon>Pentapetalae</taxon>
        <taxon>rosids</taxon>
        <taxon>fabids</taxon>
        <taxon>Malpighiales</taxon>
        <taxon>Rhizophoraceae</taxon>
        <taxon>Rhizophora</taxon>
    </lineage>
</organism>
<accession>A0A2P2IIP4</accession>
<reference evidence="1" key="1">
    <citation type="submission" date="2018-02" db="EMBL/GenBank/DDBJ databases">
        <title>Rhizophora mucronata_Transcriptome.</title>
        <authorList>
            <person name="Meera S.P."/>
            <person name="Sreeshan A."/>
            <person name="Augustine A."/>
        </authorList>
    </citation>
    <scope>NUCLEOTIDE SEQUENCE</scope>
    <source>
        <tissue evidence="1">Leaf</tissue>
    </source>
</reference>
<protein>
    <submittedName>
        <fullName evidence="1">Uncharacterized protein</fullName>
    </submittedName>
</protein>